<reference evidence="3" key="1">
    <citation type="journal article" date="2019" name="Int. J. Syst. Evol. Microbiol.">
        <title>The Global Catalogue of Microorganisms (GCM) 10K type strain sequencing project: providing services to taxonomists for standard genome sequencing and annotation.</title>
        <authorList>
            <consortium name="The Broad Institute Genomics Platform"/>
            <consortium name="The Broad Institute Genome Sequencing Center for Infectious Disease"/>
            <person name="Wu L."/>
            <person name="Ma J."/>
        </authorList>
    </citation>
    <scope>NUCLEOTIDE SEQUENCE [LARGE SCALE GENOMIC DNA]</scope>
    <source>
        <strain evidence="3">JCM 14307</strain>
    </source>
</reference>
<sequence>MQTTVDNTLGGARNHGQPGGTGDLAQGNWVDEFDNDPAYRGGVLGDSPAKVWQPEG</sequence>
<organism evidence="2 3">
    <name type="scientific">Kribbella yunnanensis</name>
    <dbReference type="NCBI Taxonomy" id="190194"/>
    <lineage>
        <taxon>Bacteria</taxon>
        <taxon>Bacillati</taxon>
        <taxon>Actinomycetota</taxon>
        <taxon>Actinomycetes</taxon>
        <taxon>Propionibacteriales</taxon>
        <taxon>Kribbellaceae</taxon>
        <taxon>Kribbella</taxon>
    </lineage>
</organism>
<evidence type="ECO:0000313" key="2">
    <source>
        <dbReference type="EMBL" id="GAA1721111.1"/>
    </source>
</evidence>
<accession>A0ABP4VAP6</accession>
<dbReference type="EMBL" id="BAAANF010000037">
    <property type="protein sequence ID" value="GAA1721111.1"/>
    <property type="molecule type" value="Genomic_DNA"/>
</dbReference>
<dbReference type="Proteomes" id="UP001500280">
    <property type="component" value="Unassembled WGS sequence"/>
</dbReference>
<evidence type="ECO:0000256" key="1">
    <source>
        <dbReference type="SAM" id="MobiDB-lite"/>
    </source>
</evidence>
<evidence type="ECO:0000313" key="3">
    <source>
        <dbReference type="Proteomes" id="UP001500280"/>
    </source>
</evidence>
<keyword evidence="3" id="KW-1185">Reference proteome</keyword>
<proteinExistence type="predicted"/>
<comment type="caution">
    <text evidence="2">The sequence shown here is derived from an EMBL/GenBank/DDBJ whole genome shotgun (WGS) entry which is preliminary data.</text>
</comment>
<feature type="region of interest" description="Disordered" evidence="1">
    <location>
        <begin position="1"/>
        <end position="56"/>
    </location>
</feature>
<name>A0ABP4VAP6_9ACTN</name>
<protein>
    <submittedName>
        <fullName evidence="2">Uncharacterized protein</fullName>
    </submittedName>
</protein>
<gene>
    <name evidence="2" type="ORF">GCM10009745_82680</name>
</gene>